<name>A0A2P2MUZ7_RHIMU</name>
<reference evidence="1" key="1">
    <citation type="submission" date="2018-02" db="EMBL/GenBank/DDBJ databases">
        <title>Rhizophora mucronata_Transcriptome.</title>
        <authorList>
            <person name="Meera S.P."/>
            <person name="Sreeshan A."/>
            <person name="Augustine A."/>
        </authorList>
    </citation>
    <scope>NUCLEOTIDE SEQUENCE</scope>
    <source>
        <tissue evidence="1">Leaf</tissue>
    </source>
</reference>
<dbReference type="AlphaFoldDB" id="A0A2P2MUZ7"/>
<protein>
    <submittedName>
        <fullName evidence="1">Uncharacterized protein</fullName>
    </submittedName>
</protein>
<dbReference type="EMBL" id="GGEC01053561">
    <property type="protein sequence ID" value="MBX34045.1"/>
    <property type="molecule type" value="Transcribed_RNA"/>
</dbReference>
<accession>A0A2P2MUZ7</accession>
<proteinExistence type="predicted"/>
<evidence type="ECO:0000313" key="1">
    <source>
        <dbReference type="EMBL" id="MBX34045.1"/>
    </source>
</evidence>
<organism evidence="1">
    <name type="scientific">Rhizophora mucronata</name>
    <name type="common">Asiatic mangrove</name>
    <dbReference type="NCBI Taxonomy" id="61149"/>
    <lineage>
        <taxon>Eukaryota</taxon>
        <taxon>Viridiplantae</taxon>
        <taxon>Streptophyta</taxon>
        <taxon>Embryophyta</taxon>
        <taxon>Tracheophyta</taxon>
        <taxon>Spermatophyta</taxon>
        <taxon>Magnoliopsida</taxon>
        <taxon>eudicotyledons</taxon>
        <taxon>Gunneridae</taxon>
        <taxon>Pentapetalae</taxon>
        <taxon>rosids</taxon>
        <taxon>fabids</taxon>
        <taxon>Malpighiales</taxon>
        <taxon>Rhizophoraceae</taxon>
        <taxon>Rhizophora</taxon>
    </lineage>
</organism>
<sequence length="47" mass="5055">MEFNGEALMGFCGMVNNGILANNLVMPNVLKAYGALQWIGFGRVVHG</sequence>